<comment type="similarity">
    <text evidence="5">Belongs to the Maf family. YceF subfamily.</text>
</comment>
<dbReference type="Pfam" id="PF02545">
    <property type="entry name" value="Maf"/>
    <property type="match status" value="1"/>
</dbReference>
<dbReference type="RefSeq" id="WP_214212424.1">
    <property type="nucleotide sequence ID" value="NZ_JABBFO010000002.1"/>
</dbReference>
<evidence type="ECO:0000313" key="6">
    <source>
        <dbReference type="EMBL" id="MBT0726621.1"/>
    </source>
</evidence>
<feature type="site" description="Important for substrate specificity" evidence="5">
    <location>
        <position position="155"/>
    </location>
</feature>
<keyword evidence="2 5" id="KW-0963">Cytoplasm</keyword>
<organism evidence="6 7">
    <name type="scientific">Rosenbergiella australiborealis</name>
    <dbReference type="NCBI Taxonomy" id="1544696"/>
    <lineage>
        <taxon>Bacteria</taxon>
        <taxon>Pseudomonadati</taxon>
        <taxon>Pseudomonadota</taxon>
        <taxon>Gammaproteobacteria</taxon>
        <taxon>Enterobacterales</taxon>
        <taxon>Erwiniaceae</taxon>
        <taxon>Rosenbergiella</taxon>
    </lineage>
</organism>
<dbReference type="InterPro" id="IPR003697">
    <property type="entry name" value="Maf-like"/>
</dbReference>
<dbReference type="NCBIfam" id="TIGR00172">
    <property type="entry name" value="maf"/>
    <property type="match status" value="1"/>
</dbReference>
<accession>A0ABS5T2R0</accession>
<dbReference type="SUPFAM" id="SSF52972">
    <property type="entry name" value="ITPase-like"/>
    <property type="match status" value="1"/>
</dbReference>
<dbReference type="EMBL" id="JABBFO010000002">
    <property type="protein sequence ID" value="MBT0726621.1"/>
    <property type="molecule type" value="Genomic_DNA"/>
</dbReference>
<evidence type="ECO:0000256" key="4">
    <source>
        <dbReference type="ARBA" id="ARBA00023080"/>
    </source>
</evidence>
<keyword evidence="7" id="KW-1185">Reference proteome</keyword>
<keyword evidence="4 5" id="KW-0546">Nucleotide metabolism</keyword>
<protein>
    <recommendedName>
        <fullName evidence="5">7-methyl-GTP pyrophosphatase</fullName>
        <shortName evidence="5">m(7)GTP pyrophosphatase</shortName>
        <ecNumber evidence="5">3.6.1.-</ecNumber>
    </recommendedName>
</protein>
<keyword evidence="3 5" id="KW-0378">Hydrolase</keyword>
<dbReference type="HAMAP" id="MF_00528">
    <property type="entry name" value="Maf"/>
    <property type="match status" value="1"/>
</dbReference>
<evidence type="ECO:0000256" key="1">
    <source>
        <dbReference type="ARBA" id="ARBA00004496"/>
    </source>
</evidence>
<evidence type="ECO:0000256" key="5">
    <source>
        <dbReference type="HAMAP-Rule" id="MF_00528"/>
    </source>
</evidence>
<dbReference type="PIRSF" id="PIRSF006305">
    <property type="entry name" value="Maf"/>
    <property type="match status" value="1"/>
</dbReference>
<evidence type="ECO:0000313" key="7">
    <source>
        <dbReference type="Proteomes" id="UP000786875"/>
    </source>
</evidence>
<dbReference type="EC" id="3.6.1.-" evidence="5"/>
<name>A0ABS5T2R0_9GAMM</name>
<evidence type="ECO:0000256" key="2">
    <source>
        <dbReference type="ARBA" id="ARBA00022490"/>
    </source>
</evidence>
<evidence type="ECO:0000256" key="3">
    <source>
        <dbReference type="ARBA" id="ARBA00022801"/>
    </source>
</evidence>
<comment type="function">
    <text evidence="5">Nucleoside triphosphate pyrophosphatase that hydrolyzes 7-methyl-GTP (m(7)GTP). May have a dual role in cell division arrest and in preventing the incorporation of modified nucleotides into cellular nucleic acids.</text>
</comment>
<comment type="caution">
    <text evidence="5">Lacks conserved residue(s) required for the propagation of feature annotation.</text>
</comment>
<sequence>MPYNLVLASSSPFRQAVLDKLGLPFFSVSPDIDESGEPNEPIATQVLRLAKMKATALIETYPDAIIIGCDQLGSLNNQVLGKPYTEEQAYAQLRSSSGQCVTFHTGLAVYDGSQNRWYQSLETYDVFFRSLTDAEIWGYLHKEQPLHCAGSFKSEGLGVTLFEKMAGDDPNTLIGLPLIALTRILREIGVNPLTQ</sequence>
<feature type="active site" description="Proton acceptor" evidence="5">
    <location>
        <position position="70"/>
    </location>
</feature>
<dbReference type="Proteomes" id="UP000786875">
    <property type="component" value="Unassembled WGS sequence"/>
</dbReference>
<dbReference type="PANTHER" id="PTHR43213:SF10">
    <property type="entry name" value="7-METHYL-GTP PYROPHOSPHATASE"/>
    <property type="match status" value="1"/>
</dbReference>
<dbReference type="CDD" id="cd00555">
    <property type="entry name" value="Maf"/>
    <property type="match status" value="1"/>
</dbReference>
<dbReference type="Gene3D" id="3.90.950.10">
    <property type="match status" value="1"/>
</dbReference>
<reference evidence="6 7" key="1">
    <citation type="submission" date="2020-04" db="EMBL/GenBank/DDBJ databases">
        <title>Genome sequencing of Rosenbergiella species.</title>
        <authorList>
            <person name="Alvarez-Perez S."/>
            <person name="Lievens B."/>
        </authorList>
    </citation>
    <scope>NUCLEOTIDE SEQUENCE [LARGE SCALE GENOMIC DNA]</scope>
    <source>
        <strain evidence="6 7">CdVSA20.1</strain>
    </source>
</reference>
<comment type="subcellular location">
    <subcellularLocation>
        <location evidence="1 5">Cytoplasm</location>
    </subcellularLocation>
</comment>
<comment type="catalytic activity">
    <reaction evidence="5">
        <text>N(7)-methyl-GTP + H2O = N(7)-methyl-GMP + diphosphate + H(+)</text>
        <dbReference type="Rhea" id="RHEA:58744"/>
        <dbReference type="ChEBI" id="CHEBI:15377"/>
        <dbReference type="ChEBI" id="CHEBI:15378"/>
        <dbReference type="ChEBI" id="CHEBI:33019"/>
        <dbReference type="ChEBI" id="CHEBI:58285"/>
        <dbReference type="ChEBI" id="CHEBI:87133"/>
    </reaction>
</comment>
<comment type="caution">
    <text evidence="6">The sequence shown here is derived from an EMBL/GenBank/DDBJ whole genome shotgun (WGS) entry which is preliminary data.</text>
</comment>
<feature type="site" description="Important for substrate specificity" evidence="5">
    <location>
        <position position="13"/>
    </location>
</feature>
<gene>
    <name evidence="6" type="ORF">HGT73_04360</name>
</gene>
<proteinExistence type="inferred from homology"/>
<dbReference type="InterPro" id="IPR029001">
    <property type="entry name" value="ITPase-like_fam"/>
</dbReference>
<dbReference type="PANTHER" id="PTHR43213">
    <property type="entry name" value="BIFUNCTIONAL DTTP/UTP PYROPHOSPHATASE/METHYLTRANSFERASE PROTEIN-RELATED"/>
    <property type="match status" value="1"/>
</dbReference>
<comment type="cofactor">
    <cofactor evidence="5">
        <name>a divalent metal cation</name>
        <dbReference type="ChEBI" id="CHEBI:60240"/>
    </cofactor>
</comment>
<feature type="site" description="Important for substrate specificity" evidence="5">
    <location>
        <position position="71"/>
    </location>
</feature>